<dbReference type="InterPro" id="IPR000531">
    <property type="entry name" value="Beta-barrel_TonB"/>
</dbReference>
<dbReference type="Pfam" id="PF07715">
    <property type="entry name" value="Plug"/>
    <property type="match status" value="1"/>
</dbReference>
<keyword evidence="8 9" id="KW-0998">Cell outer membrane</keyword>
<dbReference type="EMBL" id="JAFHKU010000133">
    <property type="protein sequence ID" value="MBN3559544.1"/>
    <property type="molecule type" value="Genomic_DNA"/>
</dbReference>
<dbReference type="Proteomes" id="UP000584663">
    <property type="component" value="Unassembled WGS sequence"/>
</dbReference>
<evidence type="ECO:0000256" key="10">
    <source>
        <dbReference type="PROSITE-ProRule" id="PRU10144"/>
    </source>
</evidence>
<dbReference type="PANTHER" id="PTHR47234:SF2">
    <property type="entry name" value="TONB-DEPENDENT RECEPTOR"/>
    <property type="match status" value="1"/>
</dbReference>
<protein>
    <submittedName>
        <fullName evidence="15">Outer membrane receptor protein involved in Fe transport</fullName>
    </submittedName>
    <submittedName>
        <fullName evidence="16">TonB-dependent receptor</fullName>
    </submittedName>
</protein>
<evidence type="ECO:0000256" key="12">
    <source>
        <dbReference type="SAM" id="SignalP"/>
    </source>
</evidence>
<keyword evidence="16" id="KW-0675">Receptor</keyword>
<keyword evidence="2 9" id="KW-0813">Transport</keyword>
<evidence type="ECO:0000313" key="16">
    <source>
        <dbReference type="EMBL" id="MBN3559544.1"/>
    </source>
</evidence>
<keyword evidence="7 9" id="KW-0472">Membrane</keyword>
<gene>
    <name evidence="15" type="ORF">GGQ89_000058</name>
    <name evidence="16" type="ORF">JYA60_15060</name>
</gene>
<dbReference type="PROSITE" id="PS52016">
    <property type="entry name" value="TONB_DEPENDENT_REC_3"/>
    <property type="match status" value="1"/>
</dbReference>
<dbReference type="InterPro" id="IPR010917">
    <property type="entry name" value="TonB_rcpt_CS"/>
</dbReference>
<reference evidence="16" key="2">
    <citation type="submission" date="2021-01" db="EMBL/GenBank/DDBJ databases">
        <title>Genome Sequencing of Type Strains.</title>
        <authorList>
            <person name="Lemaire J.F."/>
            <person name="Inderbitzin P."/>
            <person name="Collins S.B."/>
            <person name="Wespe N."/>
            <person name="Knight-Connoni V."/>
        </authorList>
    </citation>
    <scope>NUCLEOTIDE SEQUENCE</scope>
    <source>
        <strain evidence="16">DSM 14562</strain>
    </source>
</reference>
<keyword evidence="6 11" id="KW-0798">TonB box</keyword>
<dbReference type="InterPro" id="IPR012910">
    <property type="entry name" value="Plug_dom"/>
</dbReference>
<evidence type="ECO:0000259" key="13">
    <source>
        <dbReference type="Pfam" id="PF00593"/>
    </source>
</evidence>
<dbReference type="EMBL" id="JACHNX010000001">
    <property type="protein sequence ID" value="MBB4607870.1"/>
    <property type="molecule type" value="Genomic_DNA"/>
</dbReference>
<evidence type="ECO:0000256" key="4">
    <source>
        <dbReference type="ARBA" id="ARBA00022692"/>
    </source>
</evidence>
<comment type="subcellular location">
    <subcellularLocation>
        <location evidence="1 9">Cell outer membrane</location>
        <topology evidence="1 9">Multi-pass membrane protein</topology>
    </subcellularLocation>
</comment>
<evidence type="ECO:0000256" key="1">
    <source>
        <dbReference type="ARBA" id="ARBA00004571"/>
    </source>
</evidence>
<feature type="short sequence motif" description="TonB C-terminal box" evidence="10">
    <location>
        <begin position="978"/>
        <end position="995"/>
    </location>
</feature>
<dbReference type="RefSeq" id="WP_184103194.1">
    <property type="nucleotide sequence ID" value="NZ_JACHNX010000001.1"/>
</dbReference>
<dbReference type="InterPro" id="IPR039426">
    <property type="entry name" value="TonB-dep_rcpt-like"/>
</dbReference>
<evidence type="ECO:0000313" key="15">
    <source>
        <dbReference type="EMBL" id="MBB4607870.1"/>
    </source>
</evidence>
<evidence type="ECO:0000259" key="14">
    <source>
        <dbReference type="Pfam" id="PF07715"/>
    </source>
</evidence>
<dbReference type="Gene3D" id="2.40.170.20">
    <property type="entry name" value="TonB-dependent receptor, beta-barrel domain"/>
    <property type="match status" value="1"/>
</dbReference>
<evidence type="ECO:0000256" key="9">
    <source>
        <dbReference type="PROSITE-ProRule" id="PRU01360"/>
    </source>
</evidence>
<evidence type="ECO:0000313" key="18">
    <source>
        <dbReference type="Proteomes" id="UP000704529"/>
    </source>
</evidence>
<comment type="similarity">
    <text evidence="9 11">Belongs to the TonB-dependent receptor family.</text>
</comment>
<evidence type="ECO:0000256" key="2">
    <source>
        <dbReference type="ARBA" id="ARBA00022448"/>
    </source>
</evidence>
<evidence type="ECO:0000256" key="11">
    <source>
        <dbReference type="RuleBase" id="RU003357"/>
    </source>
</evidence>
<evidence type="ECO:0000256" key="6">
    <source>
        <dbReference type="ARBA" id="ARBA00023077"/>
    </source>
</evidence>
<dbReference type="PANTHER" id="PTHR47234">
    <property type="match status" value="1"/>
</dbReference>
<dbReference type="Proteomes" id="UP000704529">
    <property type="component" value="Unassembled WGS sequence"/>
</dbReference>
<dbReference type="PROSITE" id="PS01156">
    <property type="entry name" value="TONB_DEPENDENT_REC_2"/>
    <property type="match status" value="1"/>
</dbReference>
<reference evidence="15 17" key="1">
    <citation type="submission" date="2020-08" db="EMBL/GenBank/DDBJ databases">
        <title>Genomic Encyclopedia of Type Strains, Phase IV (KMG-IV): sequencing the most valuable type-strain genomes for metagenomic binning, comparative biology and taxonomic classification.</title>
        <authorList>
            <person name="Goeker M."/>
        </authorList>
    </citation>
    <scope>NUCLEOTIDE SEQUENCE [LARGE SCALE GENOMIC DNA]</scope>
    <source>
        <strain evidence="15 17">DSM 14562</strain>
    </source>
</reference>
<feature type="domain" description="TonB-dependent receptor-like beta-barrel" evidence="13">
    <location>
        <begin position="432"/>
        <end position="954"/>
    </location>
</feature>
<evidence type="ECO:0000256" key="8">
    <source>
        <dbReference type="ARBA" id="ARBA00023237"/>
    </source>
</evidence>
<keyword evidence="4 9" id="KW-0812">Transmembrane</keyword>
<comment type="caution">
    <text evidence="16">The sequence shown here is derived from an EMBL/GenBank/DDBJ whole genome shotgun (WGS) entry which is preliminary data.</text>
</comment>
<evidence type="ECO:0000256" key="5">
    <source>
        <dbReference type="ARBA" id="ARBA00022729"/>
    </source>
</evidence>
<feature type="domain" description="TonB-dependent receptor plug" evidence="14">
    <location>
        <begin position="80"/>
        <end position="185"/>
    </location>
</feature>
<dbReference type="AlphaFoldDB" id="A0AA41DD99"/>
<accession>A0AA41DD99</accession>
<feature type="signal peptide" evidence="12">
    <location>
        <begin position="1"/>
        <end position="27"/>
    </location>
</feature>
<organism evidence="16 18">
    <name type="scientific">Sphingomonas yabuuchiae</name>
    <dbReference type="NCBI Taxonomy" id="172044"/>
    <lineage>
        <taxon>Bacteria</taxon>
        <taxon>Pseudomonadati</taxon>
        <taxon>Pseudomonadota</taxon>
        <taxon>Alphaproteobacteria</taxon>
        <taxon>Sphingomonadales</taxon>
        <taxon>Sphingomonadaceae</taxon>
        <taxon>Sphingomonas</taxon>
    </lineage>
</organism>
<keyword evidence="17" id="KW-1185">Reference proteome</keyword>
<dbReference type="GO" id="GO:0009279">
    <property type="term" value="C:cell outer membrane"/>
    <property type="evidence" value="ECO:0007669"/>
    <property type="project" value="UniProtKB-SubCell"/>
</dbReference>
<dbReference type="Pfam" id="PF00593">
    <property type="entry name" value="TonB_dep_Rec_b-barrel"/>
    <property type="match status" value="1"/>
</dbReference>
<proteinExistence type="inferred from homology"/>
<dbReference type="InterPro" id="IPR036942">
    <property type="entry name" value="Beta-barrel_TonB_sf"/>
</dbReference>
<dbReference type="SUPFAM" id="SSF56935">
    <property type="entry name" value="Porins"/>
    <property type="match status" value="1"/>
</dbReference>
<name>A0AA41DD99_9SPHN</name>
<evidence type="ECO:0000313" key="17">
    <source>
        <dbReference type="Proteomes" id="UP000584663"/>
    </source>
</evidence>
<dbReference type="Gene3D" id="2.170.130.10">
    <property type="entry name" value="TonB-dependent receptor, plug domain"/>
    <property type="match status" value="1"/>
</dbReference>
<evidence type="ECO:0000256" key="3">
    <source>
        <dbReference type="ARBA" id="ARBA00022452"/>
    </source>
</evidence>
<sequence>MNGNYTRLACSAGAIAIALLSVSPVQAQVKKAAGQSEDTRCLPDQPCPPDAAQVSDGNPAVEGEGIVVTGTRLQRPNFTSNSPLTVVDATEIRLQGAIQVENVLNRLPQVTPDANENGSNGSDGTARVNLRNLGSNRNLVLVNGQRMLPVQANDLNFIPAALIKRVDVVTGGASAVYGSDAISGVVNFILRDDLDGVRTDIQYGFAQHQNDNAFARGVQSQANYRLAQPMILDGQKLDVNVAFGTNFPDGRGNVTAYFGYRDTKPVLQGDRDVSSCAFDPAGTGNSTLTCGGSSNNQYGLFDPITGPNADAGRFNNTRDGNRTWVPYDSSFRYNYAPLNYFQRNDTRYTAGAFAKYEISPAIEAYGSFMFMDDHTNSQVAPSALFQGYTYSINCDNPFLSAQQGQILCGNAYGTNATQQAYIGYRPVAGNARPRRDDLRHTDFRVTGGVRGEIAPGIRYDANALFSTVLYNETYENDIDPSRANRGIQVVNVNGTPTCKSVIDGSDPQCVPLDIFRYNGISDAAFGYIYAPTSTRGVDRETVLSGNISADLGTYGVKSPWSDDGIGVVLGVEHRYESLEFKADALALQKGTKETQGRFDVNEVFAEIEVPLIQNKPFVKELALNAGYRGSDYSNLSKIVSTYKAELSWAPSSDIRLRGSYNRAIRAANVSELFGPQFNGNVSAQDPCATATPTATFAQCARTGVTQAQYGRITDCPAETCTAQFGGNPALRPETADTYTAGIVFTPTFLRRLSLTVDYFDIRVRDYISSISVPQTISQCIATGNPFFCNLFKRDPRGGIIFGDQGYIVSTTQNTGSLRTSGVDFGLSYSQPLGGAGSLAVDFQGTWNRKLVNEPVKGLGSFDCVGYFGPTCGQPMPEWRHQSRFTWTDAAKVGSISLNWRYIGPTKLTNNSTDPNFANTPSIFNSRIKTYNYFDLAGTAKVQDGIVFRAGVNNLFDRDPPIIAQGLLAAFGNGNTYPGMYDAVGRTVFIGLTAEF</sequence>
<dbReference type="InterPro" id="IPR037066">
    <property type="entry name" value="Plug_dom_sf"/>
</dbReference>
<feature type="chain" id="PRO_5041349365" evidence="12">
    <location>
        <begin position="28"/>
        <end position="995"/>
    </location>
</feature>
<keyword evidence="5 12" id="KW-0732">Signal</keyword>
<keyword evidence="3 9" id="KW-1134">Transmembrane beta strand</keyword>
<evidence type="ECO:0000256" key="7">
    <source>
        <dbReference type="ARBA" id="ARBA00023136"/>
    </source>
</evidence>